<evidence type="ECO:0000256" key="3">
    <source>
        <dbReference type="ARBA" id="ARBA00022630"/>
    </source>
</evidence>
<accession>A0ABY4N2X7</accession>
<dbReference type="SUPFAM" id="SSF55424">
    <property type="entry name" value="FAD/NAD-linked reductases, dimerisation (C-terminal) domain"/>
    <property type="match status" value="1"/>
</dbReference>
<dbReference type="RefSeq" id="WP_249477225.1">
    <property type="nucleotide sequence ID" value="NZ_CP097218.1"/>
</dbReference>
<gene>
    <name evidence="9" type="ORF">M4486_11095</name>
</gene>
<dbReference type="InterPro" id="IPR023753">
    <property type="entry name" value="FAD/NAD-binding_dom"/>
</dbReference>
<dbReference type="SUPFAM" id="SSF51905">
    <property type="entry name" value="FAD/NAD(P)-binding domain"/>
    <property type="match status" value="2"/>
</dbReference>
<keyword evidence="10" id="KW-1185">Reference proteome</keyword>
<evidence type="ECO:0000256" key="6">
    <source>
        <dbReference type="SAM" id="MobiDB-lite"/>
    </source>
</evidence>
<dbReference type="Pfam" id="PF02852">
    <property type="entry name" value="Pyr_redox_dim"/>
    <property type="match status" value="1"/>
</dbReference>
<evidence type="ECO:0000256" key="1">
    <source>
        <dbReference type="ARBA" id="ARBA00001974"/>
    </source>
</evidence>
<feature type="domain" description="Pyridine nucleotide-disulphide oxidoreductase dimerisation" evidence="7">
    <location>
        <begin position="421"/>
        <end position="526"/>
    </location>
</feature>
<dbReference type="Pfam" id="PF07992">
    <property type="entry name" value="Pyr_redox_2"/>
    <property type="match status" value="1"/>
</dbReference>
<name>A0ABY4N2X7_9MICO</name>
<dbReference type="EMBL" id="CP097218">
    <property type="protein sequence ID" value="UQN28196.1"/>
    <property type="molecule type" value="Genomic_DNA"/>
</dbReference>
<reference evidence="9" key="1">
    <citation type="submission" date="2022-05" db="EMBL/GenBank/DDBJ databases">
        <title>Genomic analysis of Brachybacterium sp. CBA3104.</title>
        <authorList>
            <person name="Roh S.W."/>
            <person name="Kim Y.B."/>
            <person name="Kim Y."/>
        </authorList>
    </citation>
    <scope>NUCLEOTIDE SEQUENCE</scope>
    <source>
        <strain evidence="9">CBA3104</strain>
    </source>
</reference>
<sequence>MTSDPRTAGASRSASASPVPNPSSDATPTSASTPSDDVLEVDVIVLGGGPVGENVAQYAIEGTGLTAAIVEGERMGGECSYWACMPSKALLRPLDVRAAAAHLPGITTPEIDVEELLARRDDWVSHYDDTGQVQWAEGAGLTVVRGHGALSGEREVTVRAADGTGADGTPAGDDAPRVLRARRTVVLATGSEPVIPAPYRELAPWTSRDATGVKEVPGRLLIVGGGVVACEAATWMRALGSEVTMLVRGERLLPSAEPEASEHVRTGLEAIGVRVLTGASVQDASRDGVSQDAAEESGIGRVHGGEVRVRVGGAAGTGAHDNGDGGGIGGDFTADEILVATGRRPRLQDVGLEAVGLSPEDVTGEALPDWLRAVGDASGEAPLTHWGKYRARVIGEEIRDAALADVEPTPPPEPVAQGRAVPQVVFTDPQVASVGLTESAARDAGFDVVVAQVPFEGSAGSALLRDDAAGVAKIVVDAVTHRLLGATFAGPDAAEIVHAATVAIVGEIPVDVLRHAVPSYPAASELWLRLLEELPRGYRHAAPQERRE</sequence>
<dbReference type="PRINTS" id="PR00411">
    <property type="entry name" value="PNDRDTASEI"/>
</dbReference>
<feature type="domain" description="FAD/NAD(P)-binding" evidence="8">
    <location>
        <begin position="42"/>
        <end position="356"/>
    </location>
</feature>
<keyword evidence="4" id="KW-0274">FAD</keyword>
<dbReference type="InterPro" id="IPR036188">
    <property type="entry name" value="FAD/NAD-bd_sf"/>
</dbReference>
<organism evidence="9 10">
    <name type="scientific">Brachybacterium kimchii</name>
    <dbReference type="NCBI Taxonomy" id="2942909"/>
    <lineage>
        <taxon>Bacteria</taxon>
        <taxon>Bacillati</taxon>
        <taxon>Actinomycetota</taxon>
        <taxon>Actinomycetes</taxon>
        <taxon>Micrococcales</taxon>
        <taxon>Dermabacteraceae</taxon>
        <taxon>Brachybacterium</taxon>
    </lineage>
</organism>
<dbReference type="Proteomes" id="UP001055868">
    <property type="component" value="Chromosome"/>
</dbReference>
<feature type="region of interest" description="Disordered" evidence="6">
    <location>
        <begin position="1"/>
        <end position="36"/>
    </location>
</feature>
<evidence type="ECO:0000256" key="5">
    <source>
        <dbReference type="ARBA" id="ARBA00023027"/>
    </source>
</evidence>
<dbReference type="Gene3D" id="3.50.50.60">
    <property type="entry name" value="FAD/NAD(P)-binding domain"/>
    <property type="match status" value="2"/>
</dbReference>
<evidence type="ECO:0000313" key="10">
    <source>
        <dbReference type="Proteomes" id="UP001055868"/>
    </source>
</evidence>
<keyword evidence="5" id="KW-0520">NAD</keyword>
<dbReference type="PANTHER" id="PTHR22912">
    <property type="entry name" value="DISULFIDE OXIDOREDUCTASE"/>
    <property type="match status" value="1"/>
</dbReference>
<dbReference type="InterPro" id="IPR016156">
    <property type="entry name" value="FAD/NAD-linked_Rdtase_dimer_sf"/>
</dbReference>
<proteinExistence type="inferred from homology"/>
<dbReference type="PANTHER" id="PTHR22912:SF151">
    <property type="entry name" value="DIHYDROLIPOYL DEHYDROGENASE, MITOCHONDRIAL"/>
    <property type="match status" value="1"/>
</dbReference>
<dbReference type="PIRSF" id="PIRSF000350">
    <property type="entry name" value="Mercury_reductase_MerA"/>
    <property type="match status" value="1"/>
</dbReference>
<dbReference type="InterPro" id="IPR050151">
    <property type="entry name" value="Class-I_Pyr_Nuc-Dis_Oxidored"/>
</dbReference>
<protein>
    <submittedName>
        <fullName evidence="9">NAD(P)/FAD-dependent oxidoreductase</fullName>
    </submittedName>
</protein>
<evidence type="ECO:0000259" key="7">
    <source>
        <dbReference type="Pfam" id="PF02852"/>
    </source>
</evidence>
<feature type="compositionally biased region" description="Low complexity" evidence="6">
    <location>
        <begin position="8"/>
        <end position="36"/>
    </location>
</feature>
<evidence type="ECO:0000313" key="9">
    <source>
        <dbReference type="EMBL" id="UQN28196.1"/>
    </source>
</evidence>
<dbReference type="Gene3D" id="3.30.390.30">
    <property type="match status" value="1"/>
</dbReference>
<evidence type="ECO:0000259" key="8">
    <source>
        <dbReference type="Pfam" id="PF07992"/>
    </source>
</evidence>
<evidence type="ECO:0000256" key="2">
    <source>
        <dbReference type="ARBA" id="ARBA00007532"/>
    </source>
</evidence>
<dbReference type="InterPro" id="IPR004099">
    <property type="entry name" value="Pyr_nucl-diS_OxRdtase_dimer"/>
</dbReference>
<keyword evidence="3" id="KW-0285">Flavoprotein</keyword>
<comment type="similarity">
    <text evidence="2">Belongs to the class-I pyridine nucleotide-disulfide oxidoreductase family.</text>
</comment>
<comment type="cofactor">
    <cofactor evidence="1">
        <name>FAD</name>
        <dbReference type="ChEBI" id="CHEBI:57692"/>
    </cofactor>
</comment>
<evidence type="ECO:0000256" key="4">
    <source>
        <dbReference type="ARBA" id="ARBA00022827"/>
    </source>
</evidence>
<dbReference type="PRINTS" id="PR00368">
    <property type="entry name" value="FADPNR"/>
</dbReference>
<dbReference type="InterPro" id="IPR001100">
    <property type="entry name" value="Pyr_nuc-diS_OxRdtase"/>
</dbReference>